<feature type="region of interest" description="Disordered" evidence="1">
    <location>
        <begin position="249"/>
        <end position="284"/>
    </location>
</feature>
<feature type="region of interest" description="Disordered" evidence="1">
    <location>
        <begin position="223"/>
        <end position="242"/>
    </location>
</feature>
<evidence type="ECO:0000256" key="1">
    <source>
        <dbReference type="SAM" id="MobiDB-lite"/>
    </source>
</evidence>
<keyword evidence="3" id="KW-1185">Reference proteome</keyword>
<proteinExistence type="predicted"/>
<feature type="compositionally biased region" description="Acidic residues" evidence="1">
    <location>
        <begin position="91"/>
        <end position="115"/>
    </location>
</feature>
<dbReference type="AlphaFoldDB" id="A0A8S0TSP7"/>
<feature type="region of interest" description="Disordered" evidence="1">
    <location>
        <begin position="71"/>
        <end position="161"/>
    </location>
</feature>
<name>A0A8S0TSP7_OLEEU</name>
<comment type="caution">
    <text evidence="2">The sequence shown here is derived from an EMBL/GenBank/DDBJ whole genome shotgun (WGS) entry which is preliminary data.</text>
</comment>
<evidence type="ECO:0000313" key="2">
    <source>
        <dbReference type="EMBL" id="CAA3007991.1"/>
    </source>
</evidence>
<organism evidence="2 3">
    <name type="scientific">Olea europaea subsp. europaea</name>
    <dbReference type="NCBI Taxonomy" id="158383"/>
    <lineage>
        <taxon>Eukaryota</taxon>
        <taxon>Viridiplantae</taxon>
        <taxon>Streptophyta</taxon>
        <taxon>Embryophyta</taxon>
        <taxon>Tracheophyta</taxon>
        <taxon>Spermatophyta</taxon>
        <taxon>Magnoliopsida</taxon>
        <taxon>eudicotyledons</taxon>
        <taxon>Gunneridae</taxon>
        <taxon>Pentapetalae</taxon>
        <taxon>asterids</taxon>
        <taxon>lamiids</taxon>
        <taxon>Lamiales</taxon>
        <taxon>Oleaceae</taxon>
        <taxon>Oleeae</taxon>
        <taxon>Olea</taxon>
    </lineage>
</organism>
<reference evidence="2 3" key="1">
    <citation type="submission" date="2019-12" db="EMBL/GenBank/DDBJ databases">
        <authorList>
            <person name="Alioto T."/>
            <person name="Alioto T."/>
            <person name="Gomez Garrido J."/>
        </authorList>
    </citation>
    <scope>NUCLEOTIDE SEQUENCE [LARGE SCALE GENOMIC DNA]</scope>
</reference>
<sequence length="284" mass="31011">MLHSYLEGIDKDYLLDLVLSSLPEDTCKYGTDTVSQLNHKASFVYAYVMQSYIFWDNVAPQFHAERLGTPEEGISEDETSDEAHEGSGTSGEEELGADDSGETEGEDSEDYDSGDSDAVPASVSTTTTRVAAVDPDPRQSDCGGFADYAGHHPSRDGLDKDMEMDRYEGDRISITEEHMEPCSDEQDMQLPTGTESLQGTIDIAYIQPCPDDHPVPVPTRTEEVQAQGGHHPSLGNRGEEQDMLPIGTEHLQDTADIKPCPDNDPMPVPTGTNEVQGIPLFIED</sequence>
<feature type="compositionally biased region" description="Low complexity" evidence="1">
    <location>
        <begin position="116"/>
        <end position="133"/>
    </location>
</feature>
<gene>
    <name evidence="2" type="ORF">OLEA9_A087417</name>
</gene>
<dbReference type="OrthoDB" id="10261039at2759"/>
<accession>A0A8S0TSP7</accession>
<feature type="compositionally biased region" description="Basic and acidic residues" evidence="1">
    <location>
        <begin position="149"/>
        <end position="161"/>
    </location>
</feature>
<feature type="compositionally biased region" description="Basic and acidic residues" evidence="1">
    <location>
        <begin position="250"/>
        <end position="261"/>
    </location>
</feature>
<dbReference type="Proteomes" id="UP000594638">
    <property type="component" value="Unassembled WGS sequence"/>
</dbReference>
<dbReference type="EMBL" id="CACTIH010007288">
    <property type="protein sequence ID" value="CAA3007991.1"/>
    <property type="molecule type" value="Genomic_DNA"/>
</dbReference>
<dbReference type="Gramene" id="OE9A087417T1">
    <property type="protein sequence ID" value="OE9A087417C1"/>
    <property type="gene ID" value="OE9A087417"/>
</dbReference>
<protein>
    <submittedName>
        <fullName evidence="2">MICOS complex subunit MIC60</fullName>
    </submittedName>
</protein>
<evidence type="ECO:0000313" key="3">
    <source>
        <dbReference type="Proteomes" id="UP000594638"/>
    </source>
</evidence>